<reference evidence="1 2" key="1">
    <citation type="journal article" date="2015" name="Biotechnol. Biofuels">
        <title>Enhanced degradation of softwood versus hardwood by the white-rot fungus Pycnoporus coccineus.</title>
        <authorList>
            <person name="Couturier M."/>
            <person name="Navarro D."/>
            <person name="Chevret D."/>
            <person name="Henrissat B."/>
            <person name="Piumi F."/>
            <person name="Ruiz-Duenas F.J."/>
            <person name="Martinez A.T."/>
            <person name="Grigoriev I.V."/>
            <person name="Riley R."/>
            <person name="Lipzen A."/>
            <person name="Berrin J.G."/>
            <person name="Master E.R."/>
            <person name="Rosso M.N."/>
        </authorList>
    </citation>
    <scope>NUCLEOTIDE SEQUENCE [LARGE SCALE GENOMIC DNA]</scope>
    <source>
        <strain evidence="1 2">BRFM310</strain>
    </source>
</reference>
<organism evidence="1 2">
    <name type="scientific">Trametes coccinea (strain BRFM310)</name>
    <name type="common">Pycnoporus coccineus</name>
    <dbReference type="NCBI Taxonomy" id="1353009"/>
    <lineage>
        <taxon>Eukaryota</taxon>
        <taxon>Fungi</taxon>
        <taxon>Dikarya</taxon>
        <taxon>Basidiomycota</taxon>
        <taxon>Agaricomycotina</taxon>
        <taxon>Agaricomycetes</taxon>
        <taxon>Polyporales</taxon>
        <taxon>Polyporaceae</taxon>
        <taxon>Trametes</taxon>
    </lineage>
</organism>
<evidence type="ECO:0000313" key="2">
    <source>
        <dbReference type="Proteomes" id="UP000193067"/>
    </source>
</evidence>
<dbReference type="EMBL" id="KZ084173">
    <property type="protein sequence ID" value="OSC96612.1"/>
    <property type="molecule type" value="Genomic_DNA"/>
</dbReference>
<gene>
    <name evidence="1" type="ORF">PYCCODRAFT_1265124</name>
</gene>
<dbReference type="AlphaFoldDB" id="A0A1Y2I815"/>
<keyword evidence="2" id="KW-1185">Reference proteome</keyword>
<accession>A0A1Y2I815</accession>
<dbReference type="Proteomes" id="UP000193067">
    <property type="component" value="Unassembled WGS sequence"/>
</dbReference>
<sequence length="86" mass="9519">MLLRPLRTCALLSWQQVRAEEHGHVSLRRLRYTWQTYLSTTLTRIRDHRGGRCCCWGLAGGCFEAGGCSSGFGSSVSCCVCSAFSL</sequence>
<evidence type="ECO:0000313" key="1">
    <source>
        <dbReference type="EMBL" id="OSC96612.1"/>
    </source>
</evidence>
<name>A0A1Y2I815_TRAC3</name>
<protein>
    <submittedName>
        <fullName evidence="1">Uncharacterized protein</fullName>
    </submittedName>
</protein>
<proteinExistence type="predicted"/>